<evidence type="ECO:0000256" key="1">
    <source>
        <dbReference type="SAM" id="MobiDB-lite"/>
    </source>
</evidence>
<feature type="compositionally biased region" description="Pro residues" evidence="1">
    <location>
        <begin position="43"/>
        <end position="56"/>
    </location>
</feature>
<dbReference type="EMBL" id="JFBX01000181">
    <property type="protein sequence ID" value="KXH46767.1"/>
    <property type="molecule type" value="Genomic_DNA"/>
</dbReference>
<accession>A0A135TF80</accession>
<evidence type="ECO:0000313" key="3">
    <source>
        <dbReference type="Proteomes" id="UP000070328"/>
    </source>
</evidence>
<proteinExistence type="predicted"/>
<keyword evidence="3" id="KW-1185">Reference proteome</keyword>
<name>A0A135TF80_9PEZI</name>
<organism evidence="2 3">
    <name type="scientific">Colletotrichum simmondsii</name>
    <dbReference type="NCBI Taxonomy" id="703756"/>
    <lineage>
        <taxon>Eukaryota</taxon>
        <taxon>Fungi</taxon>
        <taxon>Dikarya</taxon>
        <taxon>Ascomycota</taxon>
        <taxon>Pezizomycotina</taxon>
        <taxon>Sordariomycetes</taxon>
        <taxon>Hypocreomycetidae</taxon>
        <taxon>Glomerellales</taxon>
        <taxon>Glomerellaceae</taxon>
        <taxon>Colletotrichum</taxon>
        <taxon>Colletotrichum acutatum species complex</taxon>
    </lineage>
</organism>
<reference evidence="2 3" key="1">
    <citation type="submission" date="2014-02" db="EMBL/GenBank/DDBJ databases">
        <title>The genome sequence of Colletotrichum simmondsii CBS122122.</title>
        <authorList>
            <person name="Baroncelli R."/>
            <person name="Thon M.R."/>
        </authorList>
    </citation>
    <scope>NUCLEOTIDE SEQUENCE [LARGE SCALE GENOMIC DNA]</scope>
    <source>
        <strain evidence="2 3">CBS122122</strain>
    </source>
</reference>
<evidence type="ECO:0000313" key="2">
    <source>
        <dbReference type="EMBL" id="KXH46767.1"/>
    </source>
</evidence>
<protein>
    <submittedName>
        <fullName evidence="2">Uncharacterized protein</fullName>
    </submittedName>
</protein>
<comment type="caution">
    <text evidence="2">The sequence shown here is derived from an EMBL/GenBank/DDBJ whole genome shotgun (WGS) entry which is preliminary data.</text>
</comment>
<sequence length="102" mass="11064">MLLQPSSSLIIEGIRQARRKAGDRITTTDVVRQQAEVAATEPPVLPRQPAPSPPEPVAADTEPAVDTGPEAVRRRKGILEVRVGTLLYDDAFVYAVEDATPY</sequence>
<gene>
    <name evidence="2" type="ORF">CSIM01_06832</name>
</gene>
<feature type="region of interest" description="Disordered" evidence="1">
    <location>
        <begin position="35"/>
        <end position="71"/>
    </location>
</feature>
<dbReference type="AlphaFoldDB" id="A0A135TF80"/>
<dbReference type="Proteomes" id="UP000070328">
    <property type="component" value="Unassembled WGS sequence"/>
</dbReference>